<evidence type="ECO:0000259" key="1">
    <source>
        <dbReference type="Pfam" id="PF05685"/>
    </source>
</evidence>
<keyword evidence="3" id="KW-1185">Reference proteome</keyword>
<dbReference type="GO" id="GO:0004519">
    <property type="term" value="F:endonuclease activity"/>
    <property type="evidence" value="ECO:0007669"/>
    <property type="project" value="UniProtKB-KW"/>
</dbReference>
<keyword evidence="2" id="KW-0540">Nuclease</keyword>
<dbReference type="InterPro" id="IPR011335">
    <property type="entry name" value="Restrct_endonuc-II-like"/>
</dbReference>
<dbReference type="KEGG" id="lrs:PX52LOC_02453"/>
<dbReference type="InterPro" id="IPR012296">
    <property type="entry name" value="Nuclease_put_TT1808"/>
</dbReference>
<dbReference type="SUPFAM" id="SSF52980">
    <property type="entry name" value="Restriction endonuclease-like"/>
    <property type="match status" value="1"/>
</dbReference>
<protein>
    <submittedName>
        <fullName evidence="2">Uma2 family endonuclease</fullName>
    </submittedName>
</protein>
<dbReference type="Proteomes" id="UP000324974">
    <property type="component" value="Chromosome"/>
</dbReference>
<proteinExistence type="predicted"/>
<dbReference type="Pfam" id="PF05685">
    <property type="entry name" value="Uma2"/>
    <property type="match status" value="1"/>
</dbReference>
<dbReference type="PANTHER" id="PTHR34107">
    <property type="entry name" value="SLL0198 PROTEIN-RELATED"/>
    <property type="match status" value="1"/>
</dbReference>
<name>A0A5C1A876_9BACT</name>
<reference evidence="3" key="1">
    <citation type="submission" date="2019-08" db="EMBL/GenBank/DDBJ databases">
        <title>Limnoglobus roseus gen. nov., sp. nov., a novel freshwater planctomycete with a giant genome from the family Gemmataceae.</title>
        <authorList>
            <person name="Kulichevskaya I.S."/>
            <person name="Naumoff D.G."/>
            <person name="Miroshnikov K."/>
            <person name="Ivanova A."/>
            <person name="Philippov D.A."/>
            <person name="Hakobyan A."/>
            <person name="Rijpstra I.C."/>
            <person name="Sinninghe Damste J.S."/>
            <person name="Liesack W."/>
            <person name="Dedysh S.N."/>
        </authorList>
    </citation>
    <scope>NUCLEOTIDE SEQUENCE [LARGE SCALE GENOMIC DNA]</scope>
    <source>
        <strain evidence="3">PX52</strain>
    </source>
</reference>
<sequence>MSATAAKLITAEEFSKMPDLVDGSKQELVRGVIVTMPPTKGRHGFVQANIAILLGGFVKTNRLGWVVTESGTVLERDPDTVRGPDVSFYSITRHPDLPDEWFEIPPDLAVEVLSPSDRRGRVREKVREYLANGVRIVWLVDPDPQTVTVYAGTLRGVEFDSTDTLDAADVLPGFTCQIADFFA</sequence>
<dbReference type="EMBL" id="CP042425">
    <property type="protein sequence ID" value="QEL15529.1"/>
    <property type="molecule type" value="Genomic_DNA"/>
</dbReference>
<dbReference type="CDD" id="cd06260">
    <property type="entry name" value="DUF820-like"/>
    <property type="match status" value="1"/>
</dbReference>
<dbReference type="PANTHER" id="PTHR34107:SF1">
    <property type="entry name" value="SLL0198 PROTEIN"/>
    <property type="match status" value="1"/>
</dbReference>
<keyword evidence="2" id="KW-0255">Endonuclease</keyword>
<dbReference type="AlphaFoldDB" id="A0A5C1A876"/>
<accession>A0A5C1A876</accession>
<evidence type="ECO:0000313" key="2">
    <source>
        <dbReference type="EMBL" id="QEL15529.1"/>
    </source>
</evidence>
<organism evidence="2 3">
    <name type="scientific">Limnoglobus roseus</name>
    <dbReference type="NCBI Taxonomy" id="2598579"/>
    <lineage>
        <taxon>Bacteria</taxon>
        <taxon>Pseudomonadati</taxon>
        <taxon>Planctomycetota</taxon>
        <taxon>Planctomycetia</taxon>
        <taxon>Gemmatales</taxon>
        <taxon>Gemmataceae</taxon>
        <taxon>Limnoglobus</taxon>
    </lineage>
</organism>
<evidence type="ECO:0000313" key="3">
    <source>
        <dbReference type="Proteomes" id="UP000324974"/>
    </source>
</evidence>
<gene>
    <name evidence="2" type="ORF">PX52LOC_02453</name>
</gene>
<dbReference type="RefSeq" id="WP_168218938.1">
    <property type="nucleotide sequence ID" value="NZ_CP042425.1"/>
</dbReference>
<keyword evidence="2" id="KW-0378">Hydrolase</keyword>
<dbReference type="InterPro" id="IPR008538">
    <property type="entry name" value="Uma2"/>
</dbReference>
<feature type="domain" description="Putative restriction endonuclease" evidence="1">
    <location>
        <begin position="12"/>
        <end position="178"/>
    </location>
</feature>
<dbReference type="Gene3D" id="3.90.1570.10">
    <property type="entry name" value="tt1808, chain A"/>
    <property type="match status" value="1"/>
</dbReference>